<reference evidence="1 2" key="1">
    <citation type="submission" date="2015-06" db="EMBL/GenBank/DDBJ databases">
        <title>Genome sequence of Pseudoalteromonas peptidolytica.</title>
        <authorList>
            <person name="Xie B.-B."/>
            <person name="Rong J.-C."/>
            <person name="Qin Q.-L."/>
            <person name="Zhang Y.-Z."/>
        </authorList>
    </citation>
    <scope>NUCLEOTIDE SEQUENCE [LARGE SCALE GENOMIC DNA]</scope>
    <source>
        <strain evidence="1 2">F12-50-A1</strain>
    </source>
</reference>
<evidence type="ECO:0000313" key="2">
    <source>
        <dbReference type="Proteomes" id="UP000660708"/>
    </source>
</evidence>
<proteinExistence type="predicted"/>
<accession>A0A8I0MW63</accession>
<dbReference type="Proteomes" id="UP000660708">
    <property type="component" value="Unassembled WGS sequence"/>
</dbReference>
<comment type="caution">
    <text evidence="1">The sequence shown here is derived from an EMBL/GenBank/DDBJ whole genome shotgun (WGS) entry which is preliminary data.</text>
</comment>
<dbReference type="EMBL" id="AQHF01000021">
    <property type="protein sequence ID" value="MBE0346497.1"/>
    <property type="molecule type" value="Genomic_DNA"/>
</dbReference>
<gene>
    <name evidence="1" type="ORF">PPEP_a3736</name>
</gene>
<name>A0A8I0MW63_9GAMM</name>
<evidence type="ECO:0000313" key="1">
    <source>
        <dbReference type="EMBL" id="MBE0346497.1"/>
    </source>
</evidence>
<dbReference type="AlphaFoldDB" id="A0A8I0MW63"/>
<organism evidence="1 2">
    <name type="scientific">Pseudoalteromonas peptidolytica F12-50-A1</name>
    <dbReference type="NCBI Taxonomy" id="1315280"/>
    <lineage>
        <taxon>Bacteria</taxon>
        <taxon>Pseudomonadati</taxon>
        <taxon>Pseudomonadota</taxon>
        <taxon>Gammaproteobacteria</taxon>
        <taxon>Alteromonadales</taxon>
        <taxon>Pseudoalteromonadaceae</taxon>
        <taxon>Pseudoalteromonas</taxon>
    </lineage>
</organism>
<sequence length="50" mass="5637">MPYISLAKAALRLLRFGILANSLTSHPKFRLFIEKYSVNVIASFKLQGVL</sequence>
<protein>
    <submittedName>
        <fullName evidence="1">Uncharacterized protein</fullName>
    </submittedName>
</protein>
<keyword evidence="2" id="KW-1185">Reference proteome</keyword>